<organism evidence="1 2">
    <name type="scientific">Chryseosolibacter histidini</name>
    <dbReference type="NCBI Taxonomy" id="2782349"/>
    <lineage>
        <taxon>Bacteria</taxon>
        <taxon>Pseudomonadati</taxon>
        <taxon>Bacteroidota</taxon>
        <taxon>Cytophagia</taxon>
        <taxon>Cytophagales</taxon>
        <taxon>Chryseotaleaceae</taxon>
        <taxon>Chryseosolibacter</taxon>
    </lineage>
</organism>
<reference evidence="1 2" key="1">
    <citation type="submission" date="2021-05" db="EMBL/GenBank/DDBJ databases">
        <title>A Polyphasic approach of four new species of the genus Ohtaekwangia: Ohtaekwangia histidinii sp. nov., Ohtaekwangia cretensis sp. nov., Ohtaekwangia indiensis sp. nov., Ohtaekwangia reichenbachii sp. nov. from diverse environment.</title>
        <authorList>
            <person name="Octaviana S."/>
        </authorList>
    </citation>
    <scope>NUCLEOTIDE SEQUENCE [LARGE SCALE GENOMIC DNA]</scope>
    <source>
        <strain evidence="1 2">PWU4</strain>
    </source>
</reference>
<dbReference type="EMBL" id="JAHESF010000041">
    <property type="protein sequence ID" value="MBT1700460.1"/>
    <property type="molecule type" value="Genomic_DNA"/>
</dbReference>
<accession>A0AAP2DQ61</accession>
<dbReference type="Proteomes" id="UP001319200">
    <property type="component" value="Unassembled WGS sequence"/>
</dbReference>
<comment type="caution">
    <text evidence="1">The sequence shown here is derived from an EMBL/GenBank/DDBJ whole genome shotgun (WGS) entry which is preliminary data.</text>
</comment>
<sequence>MNRERFHLFANFFSSKGGGSEKTEASTSTEVFTTSSAQPHVLREKMAEKKLSHGETVTASISPVRLEAVHGKMALYFCPMQTLDVLETTTPGDGGEIPANVVVEGLTVPSGYKSGLYTLKNVQISSNGSIQVVANTKTTWEVVS</sequence>
<dbReference type="AlphaFoldDB" id="A0AAP2DQ61"/>
<protein>
    <submittedName>
        <fullName evidence="1">Uncharacterized protein</fullName>
    </submittedName>
</protein>
<name>A0AAP2DQ61_9BACT</name>
<evidence type="ECO:0000313" key="2">
    <source>
        <dbReference type="Proteomes" id="UP001319200"/>
    </source>
</evidence>
<proteinExistence type="predicted"/>
<dbReference type="RefSeq" id="WP_254169110.1">
    <property type="nucleotide sequence ID" value="NZ_JAHESF010000041.1"/>
</dbReference>
<gene>
    <name evidence="1" type="ORF">KK083_26470</name>
</gene>
<evidence type="ECO:0000313" key="1">
    <source>
        <dbReference type="EMBL" id="MBT1700460.1"/>
    </source>
</evidence>
<keyword evidence="2" id="KW-1185">Reference proteome</keyword>